<gene>
    <name evidence="7" type="primary">8233229</name>
    <name evidence="6" type="ORF">Phum_PHUM511710</name>
</gene>
<evidence type="ECO:0000256" key="2">
    <source>
        <dbReference type="ARBA" id="ARBA00007925"/>
    </source>
</evidence>
<dbReference type="Pfam" id="PF09739">
    <property type="entry name" value="MCM_bind"/>
    <property type="match status" value="1"/>
</dbReference>
<evidence type="ECO:0000256" key="5">
    <source>
        <dbReference type="SAM" id="MobiDB-lite"/>
    </source>
</evidence>
<comment type="similarity">
    <text evidence="2">Belongs to the MCMBP family.</text>
</comment>
<reference evidence="6" key="1">
    <citation type="submission" date="2007-04" db="EMBL/GenBank/DDBJ databases">
        <title>Annotation of Pediculus humanus corporis strain USDA.</title>
        <authorList>
            <person name="Kirkness E."/>
            <person name="Hannick L."/>
            <person name="Hass B."/>
            <person name="Bruggner R."/>
            <person name="Lawson D."/>
            <person name="Bidwell S."/>
            <person name="Joardar V."/>
            <person name="Caler E."/>
            <person name="Walenz B."/>
            <person name="Inman J."/>
            <person name="Schobel S."/>
            <person name="Galinsky K."/>
            <person name="Amedeo P."/>
            <person name="Strausberg R."/>
        </authorList>
    </citation>
    <scope>NUCLEOTIDE SEQUENCE</scope>
    <source>
        <strain evidence="6">USDA</strain>
    </source>
</reference>
<feature type="region of interest" description="Disordered" evidence="5">
    <location>
        <begin position="146"/>
        <end position="172"/>
    </location>
</feature>
<dbReference type="CTD" id="8233229"/>
<dbReference type="AlphaFoldDB" id="E0VY82"/>
<dbReference type="Proteomes" id="UP000009046">
    <property type="component" value="Unassembled WGS sequence"/>
</dbReference>
<accession>E0VY82</accession>
<keyword evidence="8" id="KW-1185">Reference proteome</keyword>
<dbReference type="PANTHER" id="PTHR13489">
    <property type="entry name" value="MINI-CHROMOSOME MAINTENANCE COMPLEX-BINDING PROTEIN"/>
    <property type="match status" value="1"/>
</dbReference>
<dbReference type="OMA" id="EEHTEMI"/>
<dbReference type="KEGG" id="phu:Phum_PHUM511710"/>
<protein>
    <recommendedName>
        <fullName evidence="3">Mini-chromosome maintenance complex-binding protein</fullName>
    </recommendedName>
</protein>
<proteinExistence type="inferred from homology"/>
<evidence type="ECO:0000313" key="7">
    <source>
        <dbReference type="EnsemblMetazoa" id="PHUM511710-PA"/>
    </source>
</evidence>
<dbReference type="PANTHER" id="PTHR13489:SF0">
    <property type="entry name" value="MINI-CHROMOSOME MAINTENANCE COMPLEX-BINDING PROTEIN"/>
    <property type="match status" value="1"/>
</dbReference>
<feature type="compositionally biased region" description="Acidic residues" evidence="5">
    <location>
        <begin position="155"/>
        <end position="166"/>
    </location>
</feature>
<sequence length="581" mass="66978">MNTNLNWSIEHYEENVNECNSILNSLENYNGIPCINYLPLQSFGDGTLVRYRGMIQDMLNPEFYAPTYSILNTQDNKTYQRSGKFRDIPSCKANEEFKNDESEVLPKERQVLFCIPVPGSNEWVEKCDKYLKQKCTNQHLPIEQKSLKQKREAENSDDEMEVDPDNTETTTSPAAMKKIKTAENLNESNSQNSTHNLTKYFPFQIQEGTPCLIKVYDEPDKTNFILNDVIEVVGFLSLNPMLEANWEDTDAEDKAIHPPPSLVPRIHAIFVKKQSHCNPLVDKMNPGENFNELINSARSDLHLIFTQLLFEDSVAADYLLCHLISRVYVRNEGQVIGKFSLNLHNIKIKNFASYLNEIIKLIVTNSHYIPLTIQLLNESCFTPKKDYESNRLWSGILQLADGTHLIINETSMDEGQLNNQGCLNVMALQKLFRQQEIQYDFGYYSVDYNANLPLLVLSEGKSMFDVDIKLKVKTDFIEEETMKESYEGVRAYLNEKISDKLRIYLTRVKLMDFELGEDMVKKIGQDYVSMRQKNEKVNSSDLHTLLVLSRLLALSHGRTTLTTDDWSRAVEMESERKLRTS</sequence>
<evidence type="ECO:0000256" key="3">
    <source>
        <dbReference type="ARBA" id="ARBA00015405"/>
    </source>
</evidence>
<dbReference type="EMBL" id="DS235845">
    <property type="protein sequence ID" value="EEB18338.1"/>
    <property type="molecule type" value="Genomic_DNA"/>
</dbReference>
<dbReference type="GO" id="GO:0006261">
    <property type="term" value="P:DNA-templated DNA replication"/>
    <property type="evidence" value="ECO:0007669"/>
    <property type="project" value="TreeGrafter"/>
</dbReference>
<dbReference type="VEuPathDB" id="VectorBase:PHUM511710"/>
<dbReference type="RefSeq" id="XP_002431076.1">
    <property type="nucleotide sequence ID" value="XM_002431031.1"/>
</dbReference>
<evidence type="ECO:0000313" key="8">
    <source>
        <dbReference type="Proteomes" id="UP000009046"/>
    </source>
</evidence>
<dbReference type="STRING" id="121224.E0VY82"/>
<keyword evidence="4" id="KW-0539">Nucleus</keyword>
<evidence type="ECO:0000313" key="6">
    <source>
        <dbReference type="EMBL" id="EEB18338.1"/>
    </source>
</evidence>
<dbReference type="OrthoDB" id="329666at2759"/>
<comment type="subcellular location">
    <subcellularLocation>
        <location evidence="1">Nucleus</location>
    </subcellularLocation>
</comment>
<dbReference type="EMBL" id="AAZO01006222">
    <property type="status" value="NOT_ANNOTATED_CDS"/>
    <property type="molecule type" value="Genomic_DNA"/>
</dbReference>
<dbReference type="GO" id="GO:0005634">
    <property type="term" value="C:nucleus"/>
    <property type="evidence" value="ECO:0007669"/>
    <property type="project" value="UniProtKB-SubCell"/>
</dbReference>
<reference evidence="7" key="3">
    <citation type="submission" date="2020-05" db="UniProtKB">
        <authorList>
            <consortium name="EnsemblMetazoa"/>
        </authorList>
    </citation>
    <scope>IDENTIFICATION</scope>
    <source>
        <strain evidence="7">USDA</strain>
    </source>
</reference>
<dbReference type="InParanoid" id="E0VY82"/>
<dbReference type="HOGENOM" id="CLU_029811_0_0_1"/>
<evidence type="ECO:0000256" key="4">
    <source>
        <dbReference type="ARBA" id="ARBA00023242"/>
    </source>
</evidence>
<dbReference type="EnsemblMetazoa" id="PHUM511710-RA">
    <property type="protein sequence ID" value="PHUM511710-PA"/>
    <property type="gene ID" value="PHUM511710"/>
</dbReference>
<dbReference type="eggNOG" id="KOG2545">
    <property type="taxonomic scope" value="Eukaryota"/>
</dbReference>
<evidence type="ECO:0000256" key="1">
    <source>
        <dbReference type="ARBA" id="ARBA00004123"/>
    </source>
</evidence>
<name>E0VY82_PEDHC</name>
<dbReference type="GeneID" id="8233229"/>
<reference evidence="6" key="2">
    <citation type="submission" date="2007-04" db="EMBL/GenBank/DDBJ databases">
        <title>The genome of the human body louse.</title>
        <authorList>
            <consortium name="The Human Body Louse Genome Consortium"/>
            <person name="Kirkness E."/>
            <person name="Walenz B."/>
            <person name="Hass B."/>
            <person name="Bruggner R."/>
            <person name="Strausberg R."/>
        </authorList>
    </citation>
    <scope>NUCLEOTIDE SEQUENCE</scope>
    <source>
        <strain evidence="6">USDA</strain>
    </source>
</reference>
<dbReference type="GO" id="GO:0003682">
    <property type="term" value="F:chromatin binding"/>
    <property type="evidence" value="ECO:0007669"/>
    <property type="project" value="TreeGrafter"/>
</dbReference>
<organism>
    <name type="scientific">Pediculus humanus subsp. corporis</name>
    <name type="common">Body louse</name>
    <dbReference type="NCBI Taxonomy" id="121224"/>
    <lineage>
        <taxon>Eukaryota</taxon>
        <taxon>Metazoa</taxon>
        <taxon>Ecdysozoa</taxon>
        <taxon>Arthropoda</taxon>
        <taxon>Hexapoda</taxon>
        <taxon>Insecta</taxon>
        <taxon>Pterygota</taxon>
        <taxon>Neoptera</taxon>
        <taxon>Paraneoptera</taxon>
        <taxon>Psocodea</taxon>
        <taxon>Troctomorpha</taxon>
        <taxon>Phthiraptera</taxon>
        <taxon>Anoplura</taxon>
        <taxon>Pediculidae</taxon>
        <taxon>Pediculus</taxon>
    </lineage>
</organism>
<dbReference type="FunCoup" id="E0VY82">
    <property type="interactions" value="2084"/>
</dbReference>
<dbReference type="InterPro" id="IPR019140">
    <property type="entry name" value="MCM_complex-bd"/>
</dbReference>